<dbReference type="InterPro" id="IPR005199">
    <property type="entry name" value="Glyco_hydro_79"/>
</dbReference>
<sequence length="496" mass="55612">MNIYAILLFFQKLAICYAGTVRVTVQVNTSMPIQNVGPHFVSVALEAGIFREKRKVKHNFKFRSETMQTLAKGLSPSYIRMGGTSADFLTFSDENVETVRNTSWNLPYEMVEHDAYFNIGKDLNNYTMTASMWDETLQFMKTVGWDLIFDINVLKRENGKWEPSNALMLMKYTISKGYKLAGWELGNEPNDFRKLVGLPITPDTLGQDFVTLKGFLDNYFPNTLLLGPSTTQLSHKKAREYFTDYYIDGRTAVTEDFINPSILDKLAPEIKLGNSILKQKGSKKKIWLGETSSAFGGGAPGLSNAYVAGFMWLDKLGVCAKLGIDVVVRQSFYEGHYAMVDYDTVTPFPDYWLTFAYKNFVGGNVLNVTLDQTKGYVRMYAHCTNTRSGRYEAGSVTFYGMNLMNTTVQIALPKFHDHDLHLYLMEPGDGGLTSGSVKLNGVELSLTETGSLPNIYIPKTVRSPVKIPAQTFMFLVVPSADVSACRTDQIYKSSVP</sequence>
<evidence type="ECO:0000313" key="4">
    <source>
        <dbReference type="Proteomes" id="UP001217089"/>
    </source>
</evidence>
<feature type="chain" id="PRO_5047047731" description="Heparanase" evidence="2">
    <location>
        <begin position="19"/>
        <end position="496"/>
    </location>
</feature>
<dbReference type="SUPFAM" id="SSF51445">
    <property type="entry name" value="(Trans)glycosidases"/>
    <property type="match status" value="1"/>
</dbReference>
<evidence type="ECO:0000256" key="2">
    <source>
        <dbReference type="SAM" id="SignalP"/>
    </source>
</evidence>
<keyword evidence="4" id="KW-1185">Reference proteome</keyword>
<feature type="signal peptide" evidence="2">
    <location>
        <begin position="1"/>
        <end position="18"/>
    </location>
</feature>
<evidence type="ECO:0000313" key="3">
    <source>
        <dbReference type="EMBL" id="KAJ8298375.1"/>
    </source>
</evidence>
<evidence type="ECO:0008006" key="5">
    <source>
        <dbReference type="Google" id="ProtNLM"/>
    </source>
</evidence>
<organism evidence="3 4">
    <name type="scientific">Tegillarca granosa</name>
    <name type="common">Malaysian cockle</name>
    <name type="synonym">Anadara granosa</name>
    <dbReference type="NCBI Taxonomy" id="220873"/>
    <lineage>
        <taxon>Eukaryota</taxon>
        <taxon>Metazoa</taxon>
        <taxon>Spiralia</taxon>
        <taxon>Lophotrochozoa</taxon>
        <taxon>Mollusca</taxon>
        <taxon>Bivalvia</taxon>
        <taxon>Autobranchia</taxon>
        <taxon>Pteriomorphia</taxon>
        <taxon>Arcoida</taxon>
        <taxon>Arcoidea</taxon>
        <taxon>Arcidae</taxon>
        <taxon>Tegillarca</taxon>
    </lineage>
</organism>
<comment type="similarity">
    <text evidence="1">Belongs to the glycosyl hydrolase 79 family.</text>
</comment>
<reference evidence="3 4" key="1">
    <citation type="submission" date="2022-12" db="EMBL/GenBank/DDBJ databases">
        <title>Chromosome-level genome of Tegillarca granosa.</title>
        <authorList>
            <person name="Kim J."/>
        </authorList>
    </citation>
    <scope>NUCLEOTIDE SEQUENCE [LARGE SCALE GENOMIC DNA]</scope>
    <source>
        <strain evidence="3">Teg-2019</strain>
        <tissue evidence="3">Adductor muscle</tissue>
    </source>
</reference>
<dbReference type="Proteomes" id="UP001217089">
    <property type="component" value="Unassembled WGS sequence"/>
</dbReference>
<protein>
    <recommendedName>
        <fullName evidence="5">Heparanase</fullName>
    </recommendedName>
</protein>
<proteinExistence type="inferred from homology"/>
<comment type="caution">
    <text evidence="3">The sequence shown here is derived from an EMBL/GenBank/DDBJ whole genome shotgun (WGS) entry which is preliminary data.</text>
</comment>
<keyword evidence="2" id="KW-0732">Signal</keyword>
<dbReference type="EMBL" id="JARBDR010000923">
    <property type="protein sequence ID" value="KAJ8298375.1"/>
    <property type="molecule type" value="Genomic_DNA"/>
</dbReference>
<dbReference type="InterPro" id="IPR017853">
    <property type="entry name" value="GH"/>
</dbReference>
<dbReference type="Pfam" id="PF03662">
    <property type="entry name" value="Glyco_hydro_79n"/>
    <property type="match status" value="2"/>
</dbReference>
<dbReference type="Gene3D" id="3.20.20.80">
    <property type="entry name" value="Glycosidases"/>
    <property type="match status" value="1"/>
</dbReference>
<evidence type="ECO:0000256" key="1">
    <source>
        <dbReference type="ARBA" id="ARBA00009800"/>
    </source>
</evidence>
<gene>
    <name evidence="3" type="ORF">KUTeg_024906</name>
</gene>
<accession>A0ABQ9E4D9</accession>
<dbReference type="PANTHER" id="PTHR46145:SF4">
    <property type="entry name" value="HEPARANASE"/>
    <property type="match status" value="1"/>
</dbReference>
<dbReference type="PANTHER" id="PTHR46145">
    <property type="entry name" value="HEPARANASE"/>
    <property type="match status" value="1"/>
</dbReference>
<name>A0ABQ9E4D9_TEGGR</name>